<accession>A0A6J4K136</accession>
<gene>
    <name evidence="2" type="ORF">AVDCRST_MAG11-247</name>
</gene>
<sequence length="79" mass="8550">DRSCRRPAHDPRRRPGGAAARPRGPRGRRRDPAPPALARRPARLRHRAGAAGPVRGGGDRPHGERRHRPAAAGRGGARR</sequence>
<feature type="region of interest" description="Disordered" evidence="1">
    <location>
        <begin position="1"/>
        <end position="79"/>
    </location>
</feature>
<evidence type="ECO:0000256" key="1">
    <source>
        <dbReference type="SAM" id="MobiDB-lite"/>
    </source>
</evidence>
<dbReference type="AlphaFoldDB" id="A0A6J4K136"/>
<feature type="non-terminal residue" evidence="2">
    <location>
        <position position="79"/>
    </location>
</feature>
<protein>
    <submittedName>
        <fullName evidence="2">Uncharacterized protein</fullName>
    </submittedName>
</protein>
<dbReference type="EMBL" id="CADCTU010000060">
    <property type="protein sequence ID" value="CAA9292879.1"/>
    <property type="molecule type" value="Genomic_DNA"/>
</dbReference>
<reference evidence="2" key="1">
    <citation type="submission" date="2020-02" db="EMBL/GenBank/DDBJ databases">
        <authorList>
            <person name="Meier V. D."/>
        </authorList>
    </citation>
    <scope>NUCLEOTIDE SEQUENCE</scope>
    <source>
        <strain evidence="2">AVDCRST_MAG11</strain>
    </source>
</reference>
<organism evidence="2">
    <name type="scientific">uncultured Gemmatimonadaceae bacterium</name>
    <dbReference type="NCBI Taxonomy" id="246130"/>
    <lineage>
        <taxon>Bacteria</taxon>
        <taxon>Pseudomonadati</taxon>
        <taxon>Gemmatimonadota</taxon>
        <taxon>Gemmatimonadia</taxon>
        <taxon>Gemmatimonadales</taxon>
        <taxon>Gemmatimonadaceae</taxon>
        <taxon>environmental samples</taxon>
    </lineage>
</organism>
<proteinExistence type="predicted"/>
<feature type="compositionally biased region" description="Basic and acidic residues" evidence="1">
    <location>
        <begin position="1"/>
        <end position="10"/>
    </location>
</feature>
<name>A0A6J4K136_9BACT</name>
<evidence type="ECO:0000313" key="2">
    <source>
        <dbReference type="EMBL" id="CAA9292879.1"/>
    </source>
</evidence>
<feature type="non-terminal residue" evidence="2">
    <location>
        <position position="1"/>
    </location>
</feature>